<dbReference type="Pfam" id="PF11026">
    <property type="entry name" value="DUF2721"/>
    <property type="match status" value="1"/>
</dbReference>
<feature type="signal peptide" evidence="2">
    <location>
        <begin position="1"/>
        <end position="38"/>
    </location>
</feature>
<evidence type="ECO:0000256" key="2">
    <source>
        <dbReference type="SAM" id="SignalP"/>
    </source>
</evidence>
<evidence type="ECO:0000313" key="3">
    <source>
        <dbReference type="EMBL" id="PQO46768.1"/>
    </source>
</evidence>
<evidence type="ECO:0000313" key="4">
    <source>
        <dbReference type="Proteomes" id="UP000237819"/>
    </source>
</evidence>
<evidence type="ECO:0008006" key="5">
    <source>
        <dbReference type="Google" id="ProtNLM"/>
    </source>
</evidence>
<feature type="transmembrane region" description="Helical" evidence="1">
    <location>
        <begin position="122"/>
        <end position="144"/>
    </location>
</feature>
<sequence length="198" mass="21427">MTFALPAYVIRLASLVERRTMSRICLSLVLLLASSASAAEPDTPSANPPEQSSGRTSMFASEVWLTPLVLLPGVALLIVSTSARFGQILTEVHRLLDRPDAHAKILARNLLQRSALFRDALIALYSSVGLFALGSLLGGVVNLWRPESLWVVGGATMIGICCIVFAAVQLIREALTCLQVVVDQTERLQAVESDYSDY</sequence>
<organism evidence="3 4">
    <name type="scientific">Blastopirellula marina</name>
    <dbReference type="NCBI Taxonomy" id="124"/>
    <lineage>
        <taxon>Bacteria</taxon>
        <taxon>Pseudomonadati</taxon>
        <taxon>Planctomycetota</taxon>
        <taxon>Planctomycetia</taxon>
        <taxon>Pirellulales</taxon>
        <taxon>Pirellulaceae</taxon>
        <taxon>Blastopirellula</taxon>
    </lineage>
</organism>
<dbReference type="InterPro" id="IPR021279">
    <property type="entry name" value="DUF2721"/>
</dbReference>
<evidence type="ECO:0000256" key="1">
    <source>
        <dbReference type="SAM" id="Phobius"/>
    </source>
</evidence>
<comment type="caution">
    <text evidence="3">The sequence shown here is derived from an EMBL/GenBank/DDBJ whole genome shotgun (WGS) entry which is preliminary data.</text>
</comment>
<dbReference type="AlphaFoldDB" id="A0A2S8GQQ4"/>
<dbReference type="EMBL" id="PUHZ01000008">
    <property type="protein sequence ID" value="PQO46768.1"/>
    <property type="molecule type" value="Genomic_DNA"/>
</dbReference>
<feature type="transmembrane region" description="Helical" evidence="1">
    <location>
        <begin position="150"/>
        <end position="171"/>
    </location>
</feature>
<accession>A0A2S8GQQ4</accession>
<reference evidence="3 4" key="1">
    <citation type="submission" date="2018-02" db="EMBL/GenBank/DDBJ databases">
        <title>Comparative genomes isolates from brazilian mangrove.</title>
        <authorList>
            <person name="Araujo J.E."/>
            <person name="Taketani R.G."/>
            <person name="Silva M.C.P."/>
            <person name="Loureco M.V."/>
            <person name="Andreote F.D."/>
        </authorList>
    </citation>
    <scope>NUCLEOTIDE SEQUENCE [LARGE SCALE GENOMIC DNA]</scope>
    <source>
        <strain evidence="3 4">Nap-Phe MGV</strain>
    </source>
</reference>
<feature type="transmembrane region" description="Helical" evidence="1">
    <location>
        <begin position="63"/>
        <end position="85"/>
    </location>
</feature>
<name>A0A2S8GQQ4_9BACT</name>
<keyword evidence="1" id="KW-0812">Transmembrane</keyword>
<keyword evidence="1" id="KW-0472">Membrane</keyword>
<proteinExistence type="predicted"/>
<feature type="chain" id="PRO_5015478755" description="DUF2721 domain-containing protein" evidence="2">
    <location>
        <begin position="39"/>
        <end position="198"/>
    </location>
</feature>
<keyword evidence="2" id="KW-0732">Signal</keyword>
<keyword evidence="1" id="KW-1133">Transmembrane helix</keyword>
<dbReference type="Proteomes" id="UP000237819">
    <property type="component" value="Unassembled WGS sequence"/>
</dbReference>
<gene>
    <name evidence="3" type="ORF">C5Y93_08015</name>
</gene>
<protein>
    <recommendedName>
        <fullName evidence="5">DUF2721 domain-containing protein</fullName>
    </recommendedName>
</protein>